<dbReference type="EMBL" id="CM037152">
    <property type="protein sequence ID" value="KAH7832985.1"/>
    <property type="molecule type" value="Genomic_DNA"/>
</dbReference>
<name>A0ACB7WXE2_9ERIC</name>
<reference evidence="1 2" key="1">
    <citation type="journal article" date="2021" name="Hortic Res">
        <title>High-quality reference genome and annotation aids understanding of berry development for evergreen blueberry (Vaccinium darrowii).</title>
        <authorList>
            <person name="Yu J."/>
            <person name="Hulse-Kemp A.M."/>
            <person name="Babiker E."/>
            <person name="Staton M."/>
        </authorList>
    </citation>
    <scope>NUCLEOTIDE SEQUENCE [LARGE SCALE GENOMIC DNA]</scope>
    <source>
        <strain evidence="2">cv. NJ 8807/NJ 8810</strain>
        <tissue evidence="1">Young leaf</tissue>
    </source>
</reference>
<proteinExistence type="predicted"/>
<protein>
    <submittedName>
        <fullName evidence="1">Uncharacterized protein</fullName>
    </submittedName>
</protein>
<sequence length="162" mass="18164">MMTFAILLRFTLVEVLVTLLCDFLRASAAMKLRNRQRAAGTDLCASSSLNDAGNLYLPNAYRRLVIPVISTIKFQILFYWNFTIASAAQNNAISDPIPSPISKLEKLQTLDLSSNNFNGEIPGSLGDLKNLNYFYGYLESLKLEVHPQNQWWVLSRSGKVST</sequence>
<evidence type="ECO:0000313" key="1">
    <source>
        <dbReference type="EMBL" id="KAH7832985.1"/>
    </source>
</evidence>
<accession>A0ACB7WXE2</accession>
<comment type="caution">
    <text evidence="1">The sequence shown here is derived from an EMBL/GenBank/DDBJ whole genome shotgun (WGS) entry which is preliminary data.</text>
</comment>
<evidence type="ECO:0000313" key="2">
    <source>
        <dbReference type="Proteomes" id="UP000828048"/>
    </source>
</evidence>
<organism evidence="1 2">
    <name type="scientific">Vaccinium darrowii</name>
    <dbReference type="NCBI Taxonomy" id="229202"/>
    <lineage>
        <taxon>Eukaryota</taxon>
        <taxon>Viridiplantae</taxon>
        <taxon>Streptophyta</taxon>
        <taxon>Embryophyta</taxon>
        <taxon>Tracheophyta</taxon>
        <taxon>Spermatophyta</taxon>
        <taxon>Magnoliopsida</taxon>
        <taxon>eudicotyledons</taxon>
        <taxon>Gunneridae</taxon>
        <taxon>Pentapetalae</taxon>
        <taxon>asterids</taxon>
        <taxon>Ericales</taxon>
        <taxon>Ericaceae</taxon>
        <taxon>Vaccinioideae</taxon>
        <taxon>Vaccinieae</taxon>
        <taxon>Vaccinium</taxon>
    </lineage>
</organism>
<gene>
    <name evidence="1" type="ORF">Vadar_002076</name>
</gene>
<keyword evidence="2" id="KW-1185">Reference proteome</keyword>
<dbReference type="Proteomes" id="UP000828048">
    <property type="component" value="Chromosome 2"/>
</dbReference>